<dbReference type="InterPro" id="IPR040424">
    <property type="entry name" value="Smn1"/>
</dbReference>
<gene>
    <name evidence="2" type="ORF">SAY86_024151</name>
</gene>
<reference evidence="2 3" key="1">
    <citation type="journal article" date="2023" name="Hortic Res">
        <title>Pangenome of water caltrop reveals structural variations and asymmetric subgenome divergence after allopolyploidization.</title>
        <authorList>
            <person name="Zhang X."/>
            <person name="Chen Y."/>
            <person name="Wang L."/>
            <person name="Yuan Y."/>
            <person name="Fang M."/>
            <person name="Shi L."/>
            <person name="Lu R."/>
            <person name="Comes H.P."/>
            <person name="Ma Y."/>
            <person name="Chen Y."/>
            <person name="Huang G."/>
            <person name="Zhou Y."/>
            <person name="Zheng Z."/>
            <person name="Qiu Y."/>
        </authorList>
    </citation>
    <scope>NUCLEOTIDE SEQUENCE [LARGE SCALE GENOMIC DNA]</scope>
    <source>
        <strain evidence="2">F231</strain>
    </source>
</reference>
<sequence>MPAEQVSCSMDSCACYPYFCQSFVAPCPASSCSFVGTCPYGSFQGAPSLIPQDLHPPKDSDNSRTVMEATEKEASLVRIHSISEGEDKKEEKTSAKATNSETNLTDVLNAWYSAGFYTGKPQNSKAELGDTARGYELKTSKRIGPTTTSGTECKGHLIIFATDGMRSGWSLV</sequence>
<comment type="caution">
    <text evidence="2">The sequence shown here is derived from an EMBL/GenBank/DDBJ whole genome shotgun (WGS) entry which is preliminary data.</text>
</comment>
<dbReference type="Proteomes" id="UP001346149">
    <property type="component" value="Unassembled WGS sequence"/>
</dbReference>
<dbReference type="AlphaFoldDB" id="A0AAN7MBL4"/>
<proteinExistence type="predicted"/>
<dbReference type="PANTHER" id="PTHR39267">
    <property type="entry name" value="SURVIVAL MOTOR NEURON-LIKE PROTEIN 1"/>
    <property type="match status" value="1"/>
</dbReference>
<evidence type="ECO:0000256" key="1">
    <source>
        <dbReference type="SAM" id="MobiDB-lite"/>
    </source>
</evidence>
<evidence type="ECO:0000313" key="2">
    <source>
        <dbReference type="EMBL" id="KAK4793716.1"/>
    </source>
</evidence>
<accession>A0AAN7MBL4</accession>
<dbReference type="PANTHER" id="PTHR39267:SF1">
    <property type="entry name" value="SURVIVAL MOTOR NEURON PROTEIN"/>
    <property type="match status" value="1"/>
</dbReference>
<feature type="region of interest" description="Disordered" evidence="1">
    <location>
        <begin position="71"/>
        <end position="99"/>
    </location>
</feature>
<keyword evidence="3" id="KW-1185">Reference proteome</keyword>
<dbReference type="EMBL" id="JAXQNO010000008">
    <property type="protein sequence ID" value="KAK4793716.1"/>
    <property type="molecule type" value="Genomic_DNA"/>
</dbReference>
<name>A0AAN7MBL4_TRANT</name>
<evidence type="ECO:0000313" key="3">
    <source>
        <dbReference type="Proteomes" id="UP001346149"/>
    </source>
</evidence>
<protein>
    <submittedName>
        <fullName evidence="2">Uncharacterized protein</fullName>
    </submittedName>
</protein>
<organism evidence="2 3">
    <name type="scientific">Trapa natans</name>
    <name type="common">Water chestnut</name>
    <dbReference type="NCBI Taxonomy" id="22666"/>
    <lineage>
        <taxon>Eukaryota</taxon>
        <taxon>Viridiplantae</taxon>
        <taxon>Streptophyta</taxon>
        <taxon>Embryophyta</taxon>
        <taxon>Tracheophyta</taxon>
        <taxon>Spermatophyta</taxon>
        <taxon>Magnoliopsida</taxon>
        <taxon>eudicotyledons</taxon>
        <taxon>Gunneridae</taxon>
        <taxon>Pentapetalae</taxon>
        <taxon>rosids</taxon>
        <taxon>malvids</taxon>
        <taxon>Myrtales</taxon>
        <taxon>Lythraceae</taxon>
        <taxon>Trapa</taxon>
    </lineage>
</organism>
<feature type="compositionally biased region" description="Basic and acidic residues" evidence="1">
    <location>
        <begin position="71"/>
        <end position="94"/>
    </location>
</feature>